<name>A0A934RFM3_9BACT</name>
<dbReference type="InterPro" id="IPR014030">
    <property type="entry name" value="Ketoacyl_synth_N"/>
</dbReference>
<dbReference type="InterPro" id="IPR016039">
    <property type="entry name" value="Thiolase-like"/>
</dbReference>
<dbReference type="AlphaFoldDB" id="A0A934RFM3"/>
<dbReference type="SUPFAM" id="SSF53901">
    <property type="entry name" value="Thiolase-like"/>
    <property type="match status" value="2"/>
</dbReference>
<keyword evidence="1" id="KW-0808">Transferase</keyword>
<dbReference type="PANTHER" id="PTHR11712:SF347">
    <property type="entry name" value="BETA KETOACYL-ACYL CARRIER PROTEIN SYNTHASE"/>
    <property type="match status" value="1"/>
</dbReference>
<dbReference type="PANTHER" id="PTHR11712">
    <property type="entry name" value="POLYKETIDE SYNTHASE-RELATED"/>
    <property type="match status" value="1"/>
</dbReference>
<dbReference type="GO" id="GO:0004315">
    <property type="term" value="F:3-oxoacyl-[acyl-carrier-protein] synthase activity"/>
    <property type="evidence" value="ECO:0007669"/>
    <property type="project" value="TreeGrafter"/>
</dbReference>
<protein>
    <recommendedName>
        <fullName evidence="2">Beta-ketoacyl synthase-like N-terminal domain-containing protein</fullName>
    </recommendedName>
</protein>
<accession>A0A934RFM3</accession>
<sequence>MSRIVVLGTGAVTPAGWGISAMMETIDAQRAVEQTVLERPTDQGASITTPVAKVPKLTDRSLLPKSPRLRRASALGKYAAAAVFEAMGAERHQAARDGDLRVAVICTLMNGCVNYSNRFFGEVLTDPSVASPILFPETVYNAPSSHLSAVMGSSAPNDTIVGDGAEWFAGLELATEWLDRGDCDLCVVVATEEMDWLSAEAMGYYSSSLLPSEGAAAVVLGREGDGPRLMSIPDPVSYAEVESPVDAMARLWRNLGADDNGRTLWADGRNGVARTDQAEDLPWHGPRISTREFLGEAMGASAAIQTVAALEWLRTGRAERAVVTAVGGNEAVGGAVFDAP</sequence>
<evidence type="ECO:0000313" key="3">
    <source>
        <dbReference type="EMBL" id="MBK1828294.1"/>
    </source>
</evidence>
<dbReference type="Proteomes" id="UP000658278">
    <property type="component" value="Unassembled WGS sequence"/>
</dbReference>
<organism evidence="3 4">
    <name type="scientific">Haloferula rosea</name>
    <dbReference type="NCBI Taxonomy" id="490093"/>
    <lineage>
        <taxon>Bacteria</taxon>
        <taxon>Pseudomonadati</taxon>
        <taxon>Verrucomicrobiota</taxon>
        <taxon>Verrucomicrobiia</taxon>
        <taxon>Verrucomicrobiales</taxon>
        <taxon>Verrucomicrobiaceae</taxon>
        <taxon>Haloferula</taxon>
    </lineage>
</organism>
<evidence type="ECO:0000313" key="4">
    <source>
        <dbReference type="Proteomes" id="UP000658278"/>
    </source>
</evidence>
<dbReference type="Gene3D" id="3.40.47.10">
    <property type="match status" value="1"/>
</dbReference>
<reference evidence="3" key="1">
    <citation type="submission" date="2021-01" db="EMBL/GenBank/DDBJ databases">
        <title>Modified the classification status of verrucomicrobia.</title>
        <authorList>
            <person name="Feng X."/>
        </authorList>
    </citation>
    <scope>NUCLEOTIDE SEQUENCE</scope>
    <source>
        <strain evidence="3">KCTC 22201</strain>
    </source>
</reference>
<dbReference type="GO" id="GO:0006633">
    <property type="term" value="P:fatty acid biosynthetic process"/>
    <property type="evidence" value="ECO:0007669"/>
    <property type="project" value="TreeGrafter"/>
</dbReference>
<gene>
    <name evidence="3" type="ORF">JIN81_14770</name>
</gene>
<evidence type="ECO:0000259" key="2">
    <source>
        <dbReference type="Pfam" id="PF00109"/>
    </source>
</evidence>
<evidence type="ECO:0000256" key="1">
    <source>
        <dbReference type="ARBA" id="ARBA00022679"/>
    </source>
</evidence>
<dbReference type="Pfam" id="PF00109">
    <property type="entry name" value="ketoacyl-synt"/>
    <property type="match status" value="1"/>
</dbReference>
<proteinExistence type="predicted"/>
<feature type="domain" description="Beta-ketoacyl synthase-like N-terminal" evidence="2">
    <location>
        <begin position="2"/>
        <end position="194"/>
    </location>
</feature>
<dbReference type="InterPro" id="IPR000794">
    <property type="entry name" value="Beta-ketoacyl_synthase"/>
</dbReference>
<dbReference type="EMBL" id="JAENII010000012">
    <property type="protein sequence ID" value="MBK1828294.1"/>
    <property type="molecule type" value="Genomic_DNA"/>
</dbReference>
<dbReference type="RefSeq" id="WP_200281408.1">
    <property type="nucleotide sequence ID" value="NZ_JAENII010000012.1"/>
</dbReference>
<comment type="caution">
    <text evidence="3">The sequence shown here is derived from an EMBL/GenBank/DDBJ whole genome shotgun (WGS) entry which is preliminary data.</text>
</comment>
<keyword evidence="4" id="KW-1185">Reference proteome</keyword>